<protein>
    <submittedName>
        <fullName evidence="1">Uncharacterized protein</fullName>
    </submittedName>
</protein>
<keyword evidence="2" id="KW-1185">Reference proteome</keyword>
<sequence length="110" mass="12038">MDFSNVIEFLQRFETGRVIAALREIDLNNLLHNPWLLGSIALLTITALIMRWRVLLVTLFTVAGMAGLVVYTLGKGTAAGEVGTEPLVVFILVGAVIVFAAIYFLFIKGE</sequence>
<dbReference type="Proteomes" id="UP000317155">
    <property type="component" value="Unassembled WGS sequence"/>
</dbReference>
<evidence type="ECO:0000313" key="2">
    <source>
        <dbReference type="Proteomes" id="UP000317155"/>
    </source>
</evidence>
<dbReference type="RefSeq" id="WP_092057473.1">
    <property type="nucleotide sequence ID" value="NZ_FOJJ01000034.1"/>
</dbReference>
<dbReference type="AlphaFoldDB" id="A0A550JGS9"/>
<comment type="caution">
    <text evidence="1">The sequence shown here is derived from an EMBL/GenBank/DDBJ whole genome shotgun (WGS) entry which is preliminary data.</text>
</comment>
<accession>A0A550JGS9</accession>
<dbReference type="EMBL" id="VJVV01000004">
    <property type="protein sequence ID" value="TRO82424.1"/>
    <property type="molecule type" value="Genomic_DNA"/>
</dbReference>
<organism evidence="1 2">
    <name type="scientific">Trichloromonas acetexigens</name>
    <dbReference type="NCBI Taxonomy" id="38815"/>
    <lineage>
        <taxon>Bacteria</taxon>
        <taxon>Pseudomonadati</taxon>
        <taxon>Thermodesulfobacteriota</taxon>
        <taxon>Desulfuromonadia</taxon>
        <taxon>Desulfuromonadales</taxon>
        <taxon>Trichloromonadaceae</taxon>
        <taxon>Trichloromonas</taxon>
    </lineage>
</organism>
<evidence type="ECO:0000313" key="1">
    <source>
        <dbReference type="EMBL" id="TRO82424.1"/>
    </source>
</evidence>
<reference evidence="1 2" key="1">
    <citation type="submission" date="2019-07" db="EMBL/GenBank/DDBJ databases">
        <title>Insights of Desulfuromonas acetexigens electromicrobiology.</title>
        <authorList>
            <person name="Katuri K."/>
            <person name="Sapireddy V."/>
            <person name="Shaw D.R."/>
            <person name="Saikaly P."/>
        </authorList>
    </citation>
    <scope>NUCLEOTIDE SEQUENCE [LARGE SCALE GENOMIC DNA]</scope>
    <source>
        <strain evidence="1 2">2873</strain>
    </source>
</reference>
<name>A0A550JGS9_9BACT</name>
<proteinExistence type="predicted"/>
<dbReference type="OrthoDB" id="5405865at2"/>
<gene>
    <name evidence="1" type="ORF">FL622_07555</name>
</gene>